<feature type="compositionally biased region" description="Basic residues" evidence="1">
    <location>
        <begin position="187"/>
        <end position="197"/>
    </location>
</feature>
<feature type="region of interest" description="Disordered" evidence="1">
    <location>
        <begin position="159"/>
        <end position="218"/>
    </location>
</feature>
<evidence type="ECO:0000256" key="2">
    <source>
        <dbReference type="SAM" id="Phobius"/>
    </source>
</evidence>
<dbReference type="EMBL" id="BAABFR010000038">
    <property type="protein sequence ID" value="GAA4394513.1"/>
    <property type="molecule type" value="Genomic_DNA"/>
</dbReference>
<evidence type="ECO:0000256" key="1">
    <source>
        <dbReference type="SAM" id="MobiDB-lite"/>
    </source>
</evidence>
<evidence type="ECO:0000313" key="3">
    <source>
        <dbReference type="EMBL" id="GAA4394513.1"/>
    </source>
</evidence>
<keyword evidence="2" id="KW-1133">Transmembrane helix</keyword>
<keyword evidence="2" id="KW-0472">Membrane</keyword>
<dbReference type="RefSeq" id="WP_344996478.1">
    <property type="nucleotide sequence ID" value="NZ_BAABFR010000038.1"/>
</dbReference>
<dbReference type="InterPro" id="IPR007136">
    <property type="entry name" value="DUF347"/>
</dbReference>
<protein>
    <submittedName>
        <fullName evidence="3">Uncharacterized protein</fullName>
    </submittedName>
</protein>
<reference evidence="4" key="1">
    <citation type="journal article" date="2019" name="Int. J. Syst. Evol. Microbiol.">
        <title>The Global Catalogue of Microorganisms (GCM) 10K type strain sequencing project: providing services to taxonomists for standard genome sequencing and annotation.</title>
        <authorList>
            <consortium name="The Broad Institute Genomics Platform"/>
            <consortium name="The Broad Institute Genome Sequencing Center for Infectious Disease"/>
            <person name="Wu L."/>
            <person name="Ma J."/>
        </authorList>
    </citation>
    <scope>NUCLEOTIDE SEQUENCE [LARGE SCALE GENOMIC DNA]</scope>
    <source>
        <strain evidence="4">JCM 17688</strain>
    </source>
</reference>
<keyword evidence="4" id="KW-1185">Reference proteome</keyword>
<accession>A0ABP8JRB6</accession>
<gene>
    <name evidence="3" type="ORF">GCM10023147_26660</name>
</gene>
<feature type="compositionally biased region" description="Basic and acidic residues" evidence="1">
    <location>
        <begin position="169"/>
        <end position="185"/>
    </location>
</feature>
<evidence type="ECO:0000313" key="4">
    <source>
        <dbReference type="Proteomes" id="UP001500635"/>
    </source>
</evidence>
<dbReference type="Proteomes" id="UP001500635">
    <property type="component" value="Unassembled WGS sequence"/>
</dbReference>
<name>A0ABP8JRB6_9ACTN</name>
<sequence length="218" mass="23443">MTTVRRLPVRPGALRVPAITAVFWLVKALSTAFGESASDAMVTDMVPEIAVGLGFVGFCAALALQLRRGRYVAWTYRLAVVATFAMGTASGDFAADTLHLGYLPAALLFAVAITVPAAGYRRPHWNPVVCFWAAYVITRPLGASIADWLGKPRAAWRRAGRRASGADPGRGDRRARGVPDGDPIRRAGSRRRLRPRSRLTGGVPARPGPRVPACSRSR</sequence>
<proteinExistence type="predicted"/>
<keyword evidence="2" id="KW-0812">Transmembrane</keyword>
<dbReference type="Pfam" id="PF03988">
    <property type="entry name" value="DUF347"/>
    <property type="match status" value="2"/>
</dbReference>
<feature type="transmembrane region" description="Helical" evidence="2">
    <location>
        <begin position="12"/>
        <end position="33"/>
    </location>
</feature>
<comment type="caution">
    <text evidence="3">The sequence shown here is derived from an EMBL/GenBank/DDBJ whole genome shotgun (WGS) entry which is preliminary data.</text>
</comment>
<organism evidence="3 4">
    <name type="scientific">Tsukamurella soli</name>
    <dbReference type="NCBI Taxonomy" id="644556"/>
    <lineage>
        <taxon>Bacteria</taxon>
        <taxon>Bacillati</taxon>
        <taxon>Actinomycetota</taxon>
        <taxon>Actinomycetes</taxon>
        <taxon>Mycobacteriales</taxon>
        <taxon>Tsukamurellaceae</taxon>
        <taxon>Tsukamurella</taxon>
    </lineage>
</organism>
<feature type="transmembrane region" description="Helical" evidence="2">
    <location>
        <begin position="45"/>
        <end position="64"/>
    </location>
</feature>
<feature type="transmembrane region" description="Helical" evidence="2">
    <location>
        <begin position="101"/>
        <end position="120"/>
    </location>
</feature>
<feature type="transmembrane region" description="Helical" evidence="2">
    <location>
        <begin position="76"/>
        <end position="95"/>
    </location>
</feature>